<keyword evidence="1" id="KW-0472">Membrane</keyword>
<protein>
    <submittedName>
        <fullName evidence="2">Uncharacterized protein</fullName>
    </submittedName>
</protein>
<name>A0A2P2QK95_RHIMU</name>
<keyword evidence="1" id="KW-1133">Transmembrane helix</keyword>
<accession>A0A2P2QK95</accession>
<sequence>MPSTSFVFQFSMHELFIFCFYVQSFVFGTLYLLPWHSHSNSKIPDPVSCCTS</sequence>
<organism evidence="2">
    <name type="scientific">Rhizophora mucronata</name>
    <name type="common">Asiatic mangrove</name>
    <dbReference type="NCBI Taxonomy" id="61149"/>
    <lineage>
        <taxon>Eukaryota</taxon>
        <taxon>Viridiplantae</taxon>
        <taxon>Streptophyta</taxon>
        <taxon>Embryophyta</taxon>
        <taxon>Tracheophyta</taxon>
        <taxon>Spermatophyta</taxon>
        <taxon>Magnoliopsida</taxon>
        <taxon>eudicotyledons</taxon>
        <taxon>Gunneridae</taxon>
        <taxon>Pentapetalae</taxon>
        <taxon>rosids</taxon>
        <taxon>fabids</taxon>
        <taxon>Malpighiales</taxon>
        <taxon>Rhizophoraceae</taxon>
        <taxon>Rhizophora</taxon>
    </lineage>
</organism>
<keyword evidence="1" id="KW-0812">Transmembrane</keyword>
<feature type="transmembrane region" description="Helical" evidence="1">
    <location>
        <begin position="15"/>
        <end position="33"/>
    </location>
</feature>
<proteinExistence type="predicted"/>
<evidence type="ECO:0000313" key="2">
    <source>
        <dbReference type="EMBL" id="MBX67419.1"/>
    </source>
</evidence>
<reference evidence="2" key="1">
    <citation type="submission" date="2018-02" db="EMBL/GenBank/DDBJ databases">
        <title>Rhizophora mucronata_Transcriptome.</title>
        <authorList>
            <person name="Meera S.P."/>
            <person name="Sreeshan A."/>
            <person name="Augustine A."/>
        </authorList>
    </citation>
    <scope>NUCLEOTIDE SEQUENCE</scope>
    <source>
        <tissue evidence="2">Leaf</tissue>
    </source>
</reference>
<dbReference type="EMBL" id="GGEC01086935">
    <property type="protein sequence ID" value="MBX67419.1"/>
    <property type="molecule type" value="Transcribed_RNA"/>
</dbReference>
<evidence type="ECO:0000256" key="1">
    <source>
        <dbReference type="SAM" id="Phobius"/>
    </source>
</evidence>
<dbReference type="AlphaFoldDB" id="A0A2P2QK95"/>